<dbReference type="InParanoid" id="A0A3N7G7G6"/>
<accession>A0A3N7G7G6</accession>
<reference evidence="1 2" key="1">
    <citation type="journal article" date="2006" name="Science">
        <title>The genome of black cottonwood, Populus trichocarpa (Torr. &amp; Gray).</title>
        <authorList>
            <person name="Tuskan G.A."/>
            <person name="Difazio S."/>
            <person name="Jansson S."/>
            <person name="Bohlmann J."/>
            <person name="Grigoriev I."/>
            <person name="Hellsten U."/>
            <person name="Putnam N."/>
            <person name="Ralph S."/>
            <person name="Rombauts S."/>
            <person name="Salamov A."/>
            <person name="Schein J."/>
            <person name="Sterck L."/>
            <person name="Aerts A."/>
            <person name="Bhalerao R.R."/>
            <person name="Bhalerao R.P."/>
            <person name="Blaudez D."/>
            <person name="Boerjan W."/>
            <person name="Brun A."/>
            <person name="Brunner A."/>
            <person name="Busov V."/>
            <person name="Campbell M."/>
            <person name="Carlson J."/>
            <person name="Chalot M."/>
            <person name="Chapman J."/>
            <person name="Chen G.L."/>
            <person name="Cooper D."/>
            <person name="Coutinho P.M."/>
            <person name="Couturier J."/>
            <person name="Covert S."/>
            <person name="Cronk Q."/>
            <person name="Cunningham R."/>
            <person name="Davis J."/>
            <person name="Degroeve S."/>
            <person name="Dejardin A."/>
            <person name="Depamphilis C."/>
            <person name="Detter J."/>
            <person name="Dirks B."/>
            <person name="Dubchak I."/>
            <person name="Duplessis S."/>
            <person name="Ehlting J."/>
            <person name="Ellis B."/>
            <person name="Gendler K."/>
            <person name="Goodstein D."/>
            <person name="Gribskov M."/>
            <person name="Grimwood J."/>
            <person name="Groover A."/>
            <person name="Gunter L."/>
            <person name="Hamberger B."/>
            <person name="Heinze B."/>
            <person name="Helariutta Y."/>
            <person name="Henrissat B."/>
            <person name="Holligan D."/>
            <person name="Holt R."/>
            <person name="Huang W."/>
            <person name="Islam-Faridi N."/>
            <person name="Jones S."/>
            <person name="Jones-Rhoades M."/>
            <person name="Jorgensen R."/>
            <person name="Joshi C."/>
            <person name="Kangasjarvi J."/>
            <person name="Karlsson J."/>
            <person name="Kelleher C."/>
            <person name="Kirkpatrick R."/>
            <person name="Kirst M."/>
            <person name="Kohler A."/>
            <person name="Kalluri U."/>
            <person name="Larimer F."/>
            <person name="Leebens-Mack J."/>
            <person name="Leple J.C."/>
            <person name="Locascio P."/>
            <person name="Lou Y."/>
            <person name="Lucas S."/>
            <person name="Martin F."/>
            <person name="Montanini B."/>
            <person name="Napoli C."/>
            <person name="Nelson D.R."/>
            <person name="Nelson C."/>
            <person name="Nieminen K."/>
            <person name="Nilsson O."/>
            <person name="Pereda V."/>
            <person name="Peter G."/>
            <person name="Philippe R."/>
            <person name="Pilate G."/>
            <person name="Poliakov A."/>
            <person name="Razumovskaya J."/>
            <person name="Richardson P."/>
            <person name="Rinaldi C."/>
            <person name="Ritland K."/>
            <person name="Rouze P."/>
            <person name="Ryaboy D."/>
            <person name="Schmutz J."/>
            <person name="Schrader J."/>
            <person name="Segerman B."/>
            <person name="Shin H."/>
            <person name="Siddiqui A."/>
            <person name="Sterky F."/>
            <person name="Terry A."/>
            <person name="Tsai C.J."/>
            <person name="Uberbacher E."/>
            <person name="Unneberg P."/>
            <person name="Vahala J."/>
            <person name="Wall K."/>
            <person name="Wessler S."/>
            <person name="Yang G."/>
            <person name="Yin T."/>
            <person name="Douglas C."/>
            <person name="Marra M."/>
            <person name="Sandberg G."/>
            <person name="Van de Peer Y."/>
            <person name="Rokhsar D."/>
        </authorList>
    </citation>
    <scope>NUCLEOTIDE SEQUENCE [LARGE SCALE GENOMIC DNA]</scope>
    <source>
        <strain evidence="2">cv. Nisqually</strain>
    </source>
</reference>
<evidence type="ECO:0000313" key="2">
    <source>
        <dbReference type="Proteomes" id="UP000006729"/>
    </source>
</evidence>
<protein>
    <submittedName>
        <fullName evidence="1">Uncharacterized protein</fullName>
    </submittedName>
</protein>
<dbReference type="AlphaFoldDB" id="A0A3N7G7G6"/>
<sequence length="62" mass="7357">MTILEDLLLKFQEKMMMPVHGPAESIPLVVASILPKLEHSFNLSKKRTWKQKQRIYYRSDIK</sequence>
<dbReference type="Proteomes" id="UP000006729">
    <property type="component" value="Chromosome 8"/>
</dbReference>
<name>A0A3N7G7G6_POPTR</name>
<keyword evidence="2" id="KW-1185">Reference proteome</keyword>
<organism evidence="1 2">
    <name type="scientific">Populus trichocarpa</name>
    <name type="common">Western balsam poplar</name>
    <name type="synonym">Populus balsamifera subsp. trichocarpa</name>
    <dbReference type="NCBI Taxonomy" id="3694"/>
    <lineage>
        <taxon>Eukaryota</taxon>
        <taxon>Viridiplantae</taxon>
        <taxon>Streptophyta</taxon>
        <taxon>Embryophyta</taxon>
        <taxon>Tracheophyta</taxon>
        <taxon>Spermatophyta</taxon>
        <taxon>Magnoliopsida</taxon>
        <taxon>eudicotyledons</taxon>
        <taxon>Gunneridae</taxon>
        <taxon>Pentapetalae</taxon>
        <taxon>rosids</taxon>
        <taxon>fabids</taxon>
        <taxon>Malpighiales</taxon>
        <taxon>Salicaceae</taxon>
        <taxon>Saliceae</taxon>
        <taxon>Populus</taxon>
    </lineage>
</organism>
<evidence type="ECO:0000313" key="1">
    <source>
        <dbReference type="EMBL" id="RQO94701.1"/>
    </source>
</evidence>
<dbReference type="EMBL" id="CM009297">
    <property type="protein sequence ID" value="RQO94701.1"/>
    <property type="molecule type" value="Genomic_DNA"/>
</dbReference>
<gene>
    <name evidence="1" type="ORF">POPTR_008G149633</name>
</gene>
<proteinExistence type="predicted"/>